<evidence type="ECO:0000313" key="2">
    <source>
        <dbReference type="EMBL" id="KIY93332.1"/>
    </source>
</evidence>
<evidence type="ECO:0000256" key="1">
    <source>
        <dbReference type="SAM" id="Phobius"/>
    </source>
</evidence>
<evidence type="ECO:0008006" key="4">
    <source>
        <dbReference type="Google" id="ProtNLM"/>
    </source>
</evidence>
<evidence type="ECO:0000313" key="3">
    <source>
        <dbReference type="Proteomes" id="UP000054498"/>
    </source>
</evidence>
<proteinExistence type="predicted"/>
<keyword evidence="3" id="KW-1185">Reference proteome</keyword>
<dbReference type="PANTHER" id="PTHR16255">
    <property type="entry name" value="REQUIRED FOR MEIOTIC NUCLEAR DIVISION PROTEIN 1 HOMOLOG"/>
    <property type="match status" value="1"/>
</dbReference>
<keyword evidence="1" id="KW-0472">Membrane</keyword>
<gene>
    <name evidence="2" type="ORF">MNEG_14631</name>
</gene>
<dbReference type="OrthoDB" id="18302at2759"/>
<dbReference type="PANTHER" id="PTHR16255:SF1">
    <property type="entry name" value="REQUIRED FOR MEIOTIC NUCLEAR DIVISION PROTEIN 1 HOMOLOG"/>
    <property type="match status" value="1"/>
</dbReference>
<reference evidence="2 3" key="1">
    <citation type="journal article" date="2013" name="BMC Genomics">
        <title>Reconstruction of the lipid metabolism for the microalga Monoraphidium neglectum from its genome sequence reveals characteristics suitable for biofuel production.</title>
        <authorList>
            <person name="Bogen C."/>
            <person name="Al-Dilaimi A."/>
            <person name="Albersmeier A."/>
            <person name="Wichmann J."/>
            <person name="Grundmann M."/>
            <person name="Rupp O."/>
            <person name="Lauersen K.J."/>
            <person name="Blifernez-Klassen O."/>
            <person name="Kalinowski J."/>
            <person name="Goesmann A."/>
            <person name="Mussgnug J.H."/>
            <person name="Kruse O."/>
        </authorList>
    </citation>
    <scope>NUCLEOTIDE SEQUENCE [LARGE SCALE GENOMIC DNA]</scope>
    <source>
        <strain evidence="2 3">SAG 48.87</strain>
    </source>
</reference>
<dbReference type="RefSeq" id="XP_013892352.1">
    <property type="nucleotide sequence ID" value="XM_014036898.1"/>
</dbReference>
<dbReference type="EMBL" id="KK104856">
    <property type="protein sequence ID" value="KIY93332.1"/>
    <property type="molecule type" value="Genomic_DNA"/>
</dbReference>
<accession>A0A0D2IZQ0</accession>
<organism evidence="2 3">
    <name type="scientific">Monoraphidium neglectum</name>
    <dbReference type="NCBI Taxonomy" id="145388"/>
    <lineage>
        <taxon>Eukaryota</taxon>
        <taxon>Viridiplantae</taxon>
        <taxon>Chlorophyta</taxon>
        <taxon>core chlorophytes</taxon>
        <taxon>Chlorophyceae</taxon>
        <taxon>CS clade</taxon>
        <taxon>Sphaeropleales</taxon>
        <taxon>Selenastraceae</taxon>
        <taxon>Monoraphidium</taxon>
    </lineage>
</organism>
<sequence>MARRLAIRPRSAPDHLQVLYKRVCEYLELDLRVEVLNTRFMVLQEFLDLLREHQNNKHMVRLEWVVIWLIVVEVIVGLFEVAGLIGIMPEPGHARR</sequence>
<dbReference type="GeneID" id="25732213"/>
<dbReference type="AlphaFoldDB" id="A0A0D2IZQ0"/>
<protein>
    <recommendedName>
        <fullName evidence="4">DUF155 domain-containing protein</fullName>
    </recommendedName>
</protein>
<keyword evidence="1" id="KW-1133">Transmembrane helix</keyword>
<feature type="transmembrane region" description="Helical" evidence="1">
    <location>
        <begin position="65"/>
        <end position="88"/>
    </location>
</feature>
<dbReference type="KEGG" id="mng:MNEG_14631"/>
<dbReference type="InterPro" id="IPR051624">
    <property type="entry name" value="RMD1/Sad1-interacting"/>
</dbReference>
<keyword evidence="1" id="KW-0812">Transmembrane</keyword>
<dbReference type="Proteomes" id="UP000054498">
    <property type="component" value="Unassembled WGS sequence"/>
</dbReference>
<name>A0A0D2IZQ0_9CHLO</name>